<accession>A0A4Y7QL29</accession>
<dbReference type="OrthoDB" id="2559662at2759"/>
<dbReference type="Proteomes" id="UP000294933">
    <property type="component" value="Unassembled WGS sequence"/>
</dbReference>
<dbReference type="STRING" id="50990.A0A4Y7QL29"/>
<sequence length="374" mass="42664">MQELIFLAHLAYASRRAFVFDPYTWNRNMNENFTTYNNKLIPSRIPLNAIIAGPAAGAPFYADHLSPRAVNKEYFDTVCKTPKLLTGEDVPDAVWSGDGEFIMRHWVEKLNTTPDRCILLDGPHSQIFPYYIYGVKSLIDTWPWLSKSPILTEWRWSPLVETAVHANSALIMPPKPLSRRPGDIIMDDEFPNMYAPMPGLLAMHVRRGDFVGHCDHLAKWGSVWQGWNSFPEFIDKFEAPPGSGNGEIEATPEARDIYRARCFPDHEQILAKVAEIRQTPEGHGLCSIFVMTNAEPEWANELKTKLMAMGGWDNVVTSRDLRLTWEQKFVGHAIDMLIGQRAQMFIGNGWSSMSANIVLLRQSKKLDPRTNRFW</sequence>
<dbReference type="CDD" id="cd11296">
    <property type="entry name" value="O-FucT_like"/>
    <property type="match status" value="1"/>
</dbReference>
<gene>
    <name evidence="1" type="ORF">BD410DRAFT_713333</name>
</gene>
<organism evidence="1 2">
    <name type="scientific">Rickenella mellea</name>
    <dbReference type="NCBI Taxonomy" id="50990"/>
    <lineage>
        <taxon>Eukaryota</taxon>
        <taxon>Fungi</taxon>
        <taxon>Dikarya</taxon>
        <taxon>Basidiomycota</taxon>
        <taxon>Agaricomycotina</taxon>
        <taxon>Agaricomycetes</taxon>
        <taxon>Hymenochaetales</taxon>
        <taxon>Rickenellaceae</taxon>
        <taxon>Rickenella</taxon>
    </lineage>
</organism>
<reference evidence="1 2" key="1">
    <citation type="submission" date="2018-06" db="EMBL/GenBank/DDBJ databases">
        <title>A transcriptomic atlas of mushroom development highlights an independent origin of complex multicellularity.</title>
        <authorList>
            <consortium name="DOE Joint Genome Institute"/>
            <person name="Krizsan K."/>
            <person name="Almasi E."/>
            <person name="Merenyi Z."/>
            <person name="Sahu N."/>
            <person name="Viragh M."/>
            <person name="Koszo T."/>
            <person name="Mondo S."/>
            <person name="Kiss B."/>
            <person name="Balint B."/>
            <person name="Kues U."/>
            <person name="Barry K."/>
            <person name="Hegedus J.C."/>
            <person name="Henrissat B."/>
            <person name="Johnson J."/>
            <person name="Lipzen A."/>
            <person name="Ohm R."/>
            <person name="Nagy I."/>
            <person name="Pangilinan J."/>
            <person name="Yan J."/>
            <person name="Xiong Y."/>
            <person name="Grigoriev I.V."/>
            <person name="Hibbett D.S."/>
            <person name="Nagy L.G."/>
        </authorList>
    </citation>
    <scope>NUCLEOTIDE SEQUENCE [LARGE SCALE GENOMIC DNA]</scope>
    <source>
        <strain evidence="1 2">SZMC22713</strain>
    </source>
</reference>
<keyword evidence="2" id="KW-1185">Reference proteome</keyword>
<proteinExistence type="predicted"/>
<dbReference type="EMBL" id="ML170158">
    <property type="protein sequence ID" value="TDL27958.1"/>
    <property type="molecule type" value="Genomic_DNA"/>
</dbReference>
<name>A0A4Y7QL29_9AGAM</name>
<evidence type="ECO:0000313" key="2">
    <source>
        <dbReference type="Proteomes" id="UP000294933"/>
    </source>
</evidence>
<evidence type="ECO:0000313" key="1">
    <source>
        <dbReference type="EMBL" id="TDL27958.1"/>
    </source>
</evidence>
<protein>
    <submittedName>
        <fullName evidence="1">Uncharacterized protein</fullName>
    </submittedName>
</protein>
<dbReference type="Gene3D" id="3.40.50.11350">
    <property type="match status" value="1"/>
</dbReference>
<dbReference type="VEuPathDB" id="FungiDB:BD410DRAFT_713333"/>
<dbReference type="AlphaFoldDB" id="A0A4Y7QL29"/>